<dbReference type="AlphaFoldDB" id="A0A482X0L4"/>
<keyword evidence="2" id="KW-1185">Reference proteome</keyword>
<evidence type="ECO:0000313" key="2">
    <source>
        <dbReference type="Proteomes" id="UP000291343"/>
    </source>
</evidence>
<evidence type="ECO:0000313" key="1">
    <source>
        <dbReference type="EMBL" id="RZF39288.1"/>
    </source>
</evidence>
<dbReference type="EMBL" id="QKKF02020083">
    <property type="protein sequence ID" value="RZF39288.1"/>
    <property type="molecule type" value="Genomic_DNA"/>
</dbReference>
<organism evidence="1 2">
    <name type="scientific">Laodelphax striatellus</name>
    <name type="common">Small brown planthopper</name>
    <name type="synonym">Delphax striatella</name>
    <dbReference type="NCBI Taxonomy" id="195883"/>
    <lineage>
        <taxon>Eukaryota</taxon>
        <taxon>Metazoa</taxon>
        <taxon>Ecdysozoa</taxon>
        <taxon>Arthropoda</taxon>
        <taxon>Hexapoda</taxon>
        <taxon>Insecta</taxon>
        <taxon>Pterygota</taxon>
        <taxon>Neoptera</taxon>
        <taxon>Paraneoptera</taxon>
        <taxon>Hemiptera</taxon>
        <taxon>Auchenorrhyncha</taxon>
        <taxon>Fulgoroidea</taxon>
        <taxon>Delphacidae</taxon>
        <taxon>Criomorphinae</taxon>
        <taxon>Laodelphax</taxon>
    </lineage>
</organism>
<gene>
    <name evidence="1" type="ORF">LSTR_LSTR017640</name>
</gene>
<name>A0A482X0L4_LAOST</name>
<dbReference type="SMR" id="A0A482X0L4"/>
<evidence type="ECO:0008006" key="3">
    <source>
        <dbReference type="Google" id="ProtNLM"/>
    </source>
</evidence>
<comment type="caution">
    <text evidence="1">The sequence shown here is derived from an EMBL/GenBank/DDBJ whole genome shotgun (WGS) entry which is preliminary data.</text>
</comment>
<dbReference type="Proteomes" id="UP000291343">
    <property type="component" value="Unassembled WGS sequence"/>
</dbReference>
<dbReference type="OrthoDB" id="2789670at2759"/>
<protein>
    <recommendedName>
        <fullName evidence="3">Cytochrome P450</fullName>
    </recommendedName>
</protein>
<reference evidence="1 2" key="1">
    <citation type="journal article" date="2017" name="Gigascience">
        <title>Genome sequence of the small brown planthopper, Laodelphax striatellus.</title>
        <authorList>
            <person name="Zhu J."/>
            <person name="Jiang F."/>
            <person name="Wang X."/>
            <person name="Yang P."/>
            <person name="Bao Y."/>
            <person name="Zhao W."/>
            <person name="Wang W."/>
            <person name="Lu H."/>
            <person name="Wang Q."/>
            <person name="Cui N."/>
            <person name="Li J."/>
            <person name="Chen X."/>
            <person name="Luo L."/>
            <person name="Yu J."/>
            <person name="Kang L."/>
            <person name="Cui F."/>
        </authorList>
    </citation>
    <scope>NUCLEOTIDE SEQUENCE [LARGE SCALE GENOMIC DNA]</scope>
    <source>
        <strain evidence="1">Lst14</strain>
    </source>
</reference>
<sequence>MFLRIVSDNLPSLLGVKAFNKSKEDFFINLVNDTMKYREDNKVERNDFIQILMNLKKMDEDMQIDPKNENQDIKQLIPIPTLKIY</sequence>
<accession>A0A482X0L4</accession>
<dbReference type="InParanoid" id="A0A482X0L4"/>
<proteinExistence type="predicted"/>